<dbReference type="Proteomes" id="UP001369086">
    <property type="component" value="Unassembled WGS sequence"/>
</dbReference>
<gene>
    <name evidence="1" type="ORF">HHUSO_G18704</name>
</gene>
<comment type="caution">
    <text evidence="1">The sequence shown here is derived from an EMBL/GenBank/DDBJ whole genome shotgun (WGS) entry which is preliminary data.</text>
</comment>
<reference evidence="1 2" key="1">
    <citation type="submission" date="2021-05" db="EMBL/GenBank/DDBJ databases">
        <authorList>
            <person name="Zahm M."/>
            <person name="Klopp C."/>
            <person name="Cabau C."/>
            <person name="Kuhl H."/>
            <person name="Suciu R."/>
            <person name="Ciorpac M."/>
            <person name="Holostenco D."/>
            <person name="Gessner J."/>
            <person name="Wuertz S."/>
            <person name="Hohne C."/>
            <person name="Stock M."/>
            <person name="Gislard M."/>
            <person name="Lluch J."/>
            <person name="Milhes M."/>
            <person name="Lampietro C."/>
            <person name="Lopez Roques C."/>
            <person name="Donnadieu C."/>
            <person name="Du K."/>
            <person name="Schartl M."/>
            <person name="Guiguen Y."/>
        </authorList>
    </citation>
    <scope>NUCLEOTIDE SEQUENCE [LARGE SCALE GENOMIC DNA]</scope>
    <source>
        <strain evidence="1">Hh-F2</strain>
        <tissue evidence="1">Blood</tissue>
    </source>
</reference>
<evidence type="ECO:0000313" key="2">
    <source>
        <dbReference type="Proteomes" id="UP001369086"/>
    </source>
</evidence>
<evidence type="ECO:0000313" key="1">
    <source>
        <dbReference type="EMBL" id="KAK6479635.1"/>
    </source>
</evidence>
<dbReference type="EMBL" id="JAHFZB010000017">
    <property type="protein sequence ID" value="KAK6479635.1"/>
    <property type="molecule type" value="Genomic_DNA"/>
</dbReference>
<proteinExistence type="predicted"/>
<name>A0ABR0Z5A4_HUSHU</name>
<protein>
    <submittedName>
        <fullName evidence="1">Uncharacterized protein</fullName>
    </submittedName>
</protein>
<organism evidence="1 2">
    <name type="scientific">Huso huso</name>
    <name type="common">Beluga</name>
    <name type="synonym">Acipenser huso</name>
    <dbReference type="NCBI Taxonomy" id="61971"/>
    <lineage>
        <taxon>Eukaryota</taxon>
        <taxon>Metazoa</taxon>
        <taxon>Chordata</taxon>
        <taxon>Craniata</taxon>
        <taxon>Vertebrata</taxon>
        <taxon>Euteleostomi</taxon>
        <taxon>Actinopterygii</taxon>
        <taxon>Chondrostei</taxon>
        <taxon>Acipenseriformes</taxon>
        <taxon>Acipenseridae</taxon>
        <taxon>Huso</taxon>
    </lineage>
</organism>
<keyword evidence="2" id="KW-1185">Reference proteome</keyword>
<accession>A0ABR0Z5A4</accession>
<sequence length="118" mass="13638">MTNLTEVRNYAALIYFKAGRRAEGGFIVRESVLLQKFAECEGERRPRVHVRGDRFLLGMRLVEQHQGPVWCGGRKATVCQDGYRAVTWRPWELWKGYTGKALPCVLLKLFLVTVFCNF</sequence>